<dbReference type="InterPro" id="IPR015035">
    <property type="entry name" value="DUF1918"/>
</dbReference>
<dbReference type="InterPro" id="IPR015057">
    <property type="entry name" value="Rv2632c-like"/>
</dbReference>
<evidence type="ECO:0000313" key="3">
    <source>
        <dbReference type="Proteomes" id="UP000318693"/>
    </source>
</evidence>
<organism evidence="2 3">
    <name type="scientific">Georgenia yuyongxinii</name>
    <dbReference type="NCBI Taxonomy" id="2589797"/>
    <lineage>
        <taxon>Bacteria</taxon>
        <taxon>Bacillati</taxon>
        <taxon>Actinomycetota</taxon>
        <taxon>Actinomycetes</taxon>
        <taxon>Micrococcales</taxon>
        <taxon>Bogoriellaceae</taxon>
        <taxon>Georgenia</taxon>
    </lineage>
</organism>
<reference evidence="2 3" key="1">
    <citation type="submission" date="2019-07" db="EMBL/GenBank/DDBJ databases">
        <title>Georgenia wutianyii sp. nov. and Georgenia *** sp. nov. isolated from plateau pika (Ochotona curzoniae) in the Qinghai-Tibet plateau of China.</title>
        <authorList>
            <person name="Tian Z."/>
        </authorList>
    </citation>
    <scope>NUCLEOTIDE SEQUENCE [LARGE SCALE GENOMIC DNA]</scope>
    <source>
        <strain evidence="2 3">Z446</strain>
    </source>
</reference>
<dbReference type="Gene3D" id="2.30.30.440">
    <property type="entry name" value="Domain of unknown function DUF1918"/>
    <property type="match status" value="1"/>
</dbReference>
<dbReference type="AlphaFoldDB" id="A0A552WV28"/>
<protein>
    <submittedName>
        <fullName evidence="2">DUF1918 domain-containing protein</fullName>
    </submittedName>
</protein>
<proteinExistence type="predicted"/>
<comment type="caution">
    <text evidence="2">The sequence shown here is derived from an EMBL/GenBank/DDBJ whole genome shotgun (WGS) entry which is preliminary data.</text>
</comment>
<dbReference type="Gene3D" id="3.30.160.240">
    <property type="entry name" value="Rv1738"/>
    <property type="match status" value="1"/>
</dbReference>
<feature type="domain" description="DUF1918" evidence="1">
    <location>
        <begin position="1"/>
        <end position="56"/>
    </location>
</feature>
<name>A0A552WV28_9MICO</name>
<dbReference type="Pfam" id="PF08940">
    <property type="entry name" value="DUF1918"/>
    <property type="match status" value="1"/>
</dbReference>
<dbReference type="RefSeq" id="WP_143417411.1">
    <property type="nucleotide sequence ID" value="NZ_VJXR01000008.1"/>
</dbReference>
<evidence type="ECO:0000259" key="1">
    <source>
        <dbReference type="Pfam" id="PF08940"/>
    </source>
</evidence>
<keyword evidence="3" id="KW-1185">Reference proteome</keyword>
<dbReference type="EMBL" id="VJXR01000008">
    <property type="protein sequence ID" value="TRW46634.1"/>
    <property type="molecule type" value="Genomic_DNA"/>
</dbReference>
<dbReference type="SUPFAM" id="SSF143212">
    <property type="entry name" value="Rv2632c-like"/>
    <property type="match status" value="1"/>
</dbReference>
<sequence>MRANLGDHIVLAAGRVGEAVRDGEILEVKGVDGAPPYKVRWSDGREGIVFPGPDAELRGADAAAGGGAAGRSTTEPIHEWQVRVSIFESGDETTAKVALISDSIFGLNASGGSRRHEGDPTVRRIGDEIAVARALRHLADQMLAMAGHDVEGATGEPGVHIGPE</sequence>
<dbReference type="Pfam" id="PF08962">
    <property type="entry name" value="Rv2632c-like"/>
    <property type="match status" value="1"/>
</dbReference>
<dbReference type="Proteomes" id="UP000318693">
    <property type="component" value="Unassembled WGS sequence"/>
</dbReference>
<gene>
    <name evidence="2" type="ORF">FJ693_04950</name>
</gene>
<accession>A0A552WV28</accession>
<dbReference type="SUPFAM" id="SSF50118">
    <property type="entry name" value="Cell growth inhibitor/plasmid maintenance toxic component"/>
    <property type="match status" value="1"/>
</dbReference>
<evidence type="ECO:0000313" key="2">
    <source>
        <dbReference type="EMBL" id="TRW46634.1"/>
    </source>
</evidence>
<dbReference type="InterPro" id="IPR038070">
    <property type="entry name" value="Rv2632c-like_sf"/>
</dbReference>